<dbReference type="PATRIC" id="fig|1454001.3.peg.1352"/>
<keyword evidence="1 3" id="KW-0808">Transferase</keyword>
<dbReference type="STRING" id="1454001.AW08_01479"/>
<dbReference type="EMBL" id="JFAX01000006">
    <property type="protein sequence ID" value="EXI68261.1"/>
    <property type="molecule type" value="Genomic_DNA"/>
</dbReference>
<dbReference type="FunFam" id="3.40.250.10:FF:000035">
    <property type="entry name" value="Thiosulfate sulfurtransferase"/>
    <property type="match status" value="1"/>
</dbReference>
<dbReference type="Pfam" id="PF00581">
    <property type="entry name" value="Rhodanese"/>
    <property type="match status" value="2"/>
</dbReference>
<dbReference type="PROSITE" id="PS50206">
    <property type="entry name" value="RHODANESE_3"/>
    <property type="match status" value="2"/>
</dbReference>
<evidence type="ECO:0000256" key="3">
    <source>
        <dbReference type="RuleBase" id="RU000507"/>
    </source>
</evidence>
<gene>
    <name evidence="5" type="primary">sseA</name>
    <name evidence="5" type="ORF">AW08_01479</name>
</gene>
<dbReference type="AlphaFoldDB" id="A0A011N081"/>
<evidence type="ECO:0000256" key="1">
    <source>
        <dbReference type="ARBA" id="ARBA00022679"/>
    </source>
</evidence>
<dbReference type="CDD" id="cd01448">
    <property type="entry name" value="TST_Repeat_1"/>
    <property type="match status" value="1"/>
</dbReference>
<accession>A0A011N081</accession>
<dbReference type="Gene3D" id="3.40.250.10">
    <property type="entry name" value="Rhodanese-like domain"/>
    <property type="match status" value="2"/>
</dbReference>
<dbReference type="GO" id="GO:0004792">
    <property type="term" value="F:thiosulfate-cyanide sulfurtransferase activity"/>
    <property type="evidence" value="ECO:0007669"/>
    <property type="project" value="InterPro"/>
</dbReference>
<dbReference type="InterPro" id="IPR045078">
    <property type="entry name" value="TST/MPST-like"/>
</dbReference>
<reference evidence="5" key="1">
    <citation type="submission" date="2014-02" db="EMBL/GenBank/DDBJ databases">
        <title>Expanding our view of genomic diversity in Candidatus Accumulibacter clades.</title>
        <authorList>
            <person name="Skennerton C.T."/>
            <person name="Barr J.J."/>
            <person name="Slater F.R."/>
            <person name="Bond P.L."/>
            <person name="Tyson G.W."/>
        </authorList>
    </citation>
    <scope>NUCLEOTIDE SEQUENCE [LARGE SCALE GENOMIC DNA]</scope>
</reference>
<sequence>MSHRTLVDCAALAAHLWDPDWRIFDCRHLLSDPAAGQQAYRAGHLPGAFFCHLDDDLSGPKNGRNGRHPLPDPQELADRFGAAGVSCGTQVVAYDDAGGAFAARLWWLLRWLGHDRVAVLDGGIAAWLAEGRPLSAAVPKGQPATFVIQRQDRVVSTDDVLANLASQRFRLIDARSPDRFRGENETLDPLGGHIPGADNRFFRDNLDADGRFRPAAELRREFTEILAGFDARDVVMSCGSGVTACHNLLAMELAGLPGARLYAGSWSEWCSDPARPIACRTSTIAA</sequence>
<dbReference type="PANTHER" id="PTHR11364">
    <property type="entry name" value="THIOSULFATE SULFERTANSFERASE"/>
    <property type="match status" value="1"/>
</dbReference>
<dbReference type="PANTHER" id="PTHR11364:SF27">
    <property type="entry name" value="SULFURTRANSFERASE"/>
    <property type="match status" value="1"/>
</dbReference>
<dbReference type="CDD" id="cd01449">
    <property type="entry name" value="TST_Repeat_2"/>
    <property type="match status" value="1"/>
</dbReference>
<dbReference type="SUPFAM" id="SSF52821">
    <property type="entry name" value="Rhodanese/Cell cycle control phosphatase"/>
    <property type="match status" value="2"/>
</dbReference>
<dbReference type="InterPro" id="IPR036873">
    <property type="entry name" value="Rhodanese-like_dom_sf"/>
</dbReference>
<evidence type="ECO:0000313" key="5">
    <source>
        <dbReference type="EMBL" id="EXI68261.1"/>
    </source>
</evidence>
<protein>
    <recommendedName>
        <fullName evidence="3">Sulfurtransferase</fullName>
    </recommendedName>
</protein>
<evidence type="ECO:0000313" key="6">
    <source>
        <dbReference type="Proteomes" id="UP000020218"/>
    </source>
</evidence>
<feature type="domain" description="Rhodanese" evidence="4">
    <location>
        <begin position="19"/>
        <end position="136"/>
    </location>
</feature>
<evidence type="ECO:0000256" key="2">
    <source>
        <dbReference type="ARBA" id="ARBA00022737"/>
    </source>
</evidence>
<proteinExistence type="predicted"/>
<dbReference type="PROSITE" id="PS00683">
    <property type="entry name" value="RHODANESE_2"/>
    <property type="match status" value="1"/>
</dbReference>
<organism evidence="5 6">
    <name type="scientific">Candidatus Accumulibacter adjunctus</name>
    <dbReference type="NCBI Taxonomy" id="1454001"/>
    <lineage>
        <taxon>Bacteria</taxon>
        <taxon>Pseudomonadati</taxon>
        <taxon>Pseudomonadota</taxon>
        <taxon>Betaproteobacteria</taxon>
        <taxon>Candidatus Accumulibacter</taxon>
    </lineage>
</organism>
<dbReference type="InterPro" id="IPR001307">
    <property type="entry name" value="Thiosulphate_STrfase_CS"/>
</dbReference>
<dbReference type="SMART" id="SM00450">
    <property type="entry name" value="RHOD"/>
    <property type="match status" value="2"/>
</dbReference>
<evidence type="ECO:0000259" key="4">
    <source>
        <dbReference type="PROSITE" id="PS50206"/>
    </source>
</evidence>
<keyword evidence="2" id="KW-0677">Repeat</keyword>
<comment type="caution">
    <text evidence="5">The sequence shown here is derived from an EMBL/GenBank/DDBJ whole genome shotgun (WGS) entry which is preliminary data.</text>
</comment>
<feature type="domain" description="Rhodanese" evidence="4">
    <location>
        <begin position="165"/>
        <end position="278"/>
    </location>
</feature>
<keyword evidence="6" id="KW-1185">Reference proteome</keyword>
<name>A0A011N081_9PROT</name>
<dbReference type="InterPro" id="IPR001763">
    <property type="entry name" value="Rhodanese-like_dom"/>
</dbReference>
<dbReference type="Proteomes" id="UP000020218">
    <property type="component" value="Unassembled WGS sequence"/>
</dbReference>